<feature type="binding site" evidence="14">
    <location>
        <position position="221"/>
    </location>
    <ligand>
        <name>NADP(+)</name>
        <dbReference type="ChEBI" id="CHEBI:58349"/>
    </ligand>
</feature>
<dbReference type="EC" id="1.1.1.193" evidence="12"/>
<dbReference type="Proteomes" id="UP000060699">
    <property type="component" value="Chromosome"/>
</dbReference>
<comment type="pathway">
    <text evidence="3 12">Cofactor biosynthesis; riboflavin biosynthesis; 5-amino-6-(D-ribitylamino)uracil from GTP: step 3/4.</text>
</comment>
<dbReference type="AlphaFoldDB" id="A0A0U3L6E2"/>
<gene>
    <name evidence="16" type="ORF">RD2015_2359</name>
</gene>
<evidence type="ECO:0000256" key="14">
    <source>
        <dbReference type="PIRSR" id="PIRSR006769-2"/>
    </source>
</evidence>
<sequence length="387" mass="41116">MHPDSSPSGTPLSPQDLQHLAAALALAEQAIGLTDPNPRVGCIITTAHGEVLGAGHTQPAGQAHAEVMALRDVTDRGHDPRGATVYVTLEPCAHHGRTPPCCDALIAAGVARVVVALGDPNPLVGGHGLARLRAAGVQTHLLEPDHALAVAARELNIGFLSRMERGRPFVRMKIAASLDGRTALHNGVSQWITGPQARADGHAWRRRAGAVLTGIGTAKEDNPRLDVREVPTARQPQRVLVDSRLTLFPEARLLDPPGTLWVYHAQPDGGALGDALTARGAELISLPDPNGKVDLTAMIQDLGRRGINELHLEAGNKLNGSLLRTGLVDELLVYLAPMLMGDGRGMVNLGSLTALDQAPRYEVVDMRPIGADIRLRLRPTTVPRDAR</sequence>
<feature type="binding site" evidence="14">
    <location>
        <position position="313"/>
    </location>
    <ligand>
        <name>substrate</name>
    </ligand>
</feature>
<dbReference type="GO" id="GO:0008703">
    <property type="term" value="F:5-amino-6-(5-phosphoribosylamino)uracil reductase activity"/>
    <property type="evidence" value="ECO:0007669"/>
    <property type="project" value="UniProtKB-EC"/>
</dbReference>
<evidence type="ECO:0000256" key="1">
    <source>
        <dbReference type="ARBA" id="ARBA00002151"/>
    </source>
</evidence>
<dbReference type="OrthoDB" id="9800865at2"/>
<keyword evidence="12" id="KW-0378">Hydrolase</keyword>
<dbReference type="KEGG" id="rdp:RD2015_2359"/>
<accession>A0A0U3L6E2</accession>
<evidence type="ECO:0000256" key="10">
    <source>
        <dbReference type="ARBA" id="ARBA00023002"/>
    </source>
</evidence>
<dbReference type="SUPFAM" id="SSF53927">
    <property type="entry name" value="Cytidine deaminase-like"/>
    <property type="match status" value="1"/>
</dbReference>
<comment type="similarity">
    <text evidence="4 12">In the N-terminal section; belongs to the cytidine and deoxycytidylate deaminase family.</text>
</comment>
<dbReference type="InterPro" id="IPR002125">
    <property type="entry name" value="CMP_dCMP_dom"/>
</dbReference>
<dbReference type="Gene3D" id="3.40.430.10">
    <property type="entry name" value="Dihydrofolate Reductase, subunit A"/>
    <property type="match status" value="1"/>
</dbReference>
<protein>
    <recommendedName>
        <fullName evidence="12">Riboflavin biosynthesis protein RibD</fullName>
    </recommendedName>
    <domain>
        <recommendedName>
            <fullName evidence="12">Diaminohydroxyphosphoribosylaminopyrimidine deaminase</fullName>
            <shortName evidence="12">DRAP deaminase</shortName>
            <ecNumber evidence="12">3.5.4.26</ecNumber>
        </recommendedName>
        <alternativeName>
            <fullName evidence="12">Riboflavin-specific deaminase</fullName>
        </alternativeName>
    </domain>
    <domain>
        <recommendedName>
            <fullName evidence="12">5-amino-6-(5-phosphoribosylamino)uracil reductase</fullName>
            <ecNumber evidence="12">1.1.1.193</ecNumber>
        </recommendedName>
        <alternativeName>
            <fullName evidence="12">HTP reductase</fullName>
        </alternativeName>
    </domain>
</protein>
<dbReference type="InterPro" id="IPR011549">
    <property type="entry name" value="RibD_C"/>
</dbReference>
<keyword evidence="9 12" id="KW-0521">NADP</keyword>
<comment type="catalytic activity">
    <reaction evidence="12">
        <text>2,5-diamino-6-hydroxy-4-(5-phosphoribosylamino)-pyrimidine + H2O + H(+) = 5-amino-6-(5-phospho-D-ribosylamino)uracil + NH4(+)</text>
        <dbReference type="Rhea" id="RHEA:21868"/>
        <dbReference type="ChEBI" id="CHEBI:15377"/>
        <dbReference type="ChEBI" id="CHEBI:15378"/>
        <dbReference type="ChEBI" id="CHEBI:28938"/>
        <dbReference type="ChEBI" id="CHEBI:58453"/>
        <dbReference type="ChEBI" id="CHEBI:58614"/>
        <dbReference type="EC" id="3.5.4.26"/>
    </reaction>
</comment>
<keyword evidence="17" id="KW-1185">Reference proteome</keyword>
<feature type="binding site" evidence="14">
    <location>
        <position position="228"/>
    </location>
    <ligand>
        <name>substrate</name>
    </ligand>
</feature>
<evidence type="ECO:0000256" key="12">
    <source>
        <dbReference type="PIRNR" id="PIRNR006769"/>
    </source>
</evidence>
<dbReference type="GO" id="GO:0009231">
    <property type="term" value="P:riboflavin biosynthetic process"/>
    <property type="evidence" value="ECO:0007669"/>
    <property type="project" value="UniProtKB-UniPathway"/>
</dbReference>
<feature type="binding site" evidence="14">
    <location>
        <position position="189"/>
    </location>
    <ligand>
        <name>substrate</name>
    </ligand>
</feature>
<keyword evidence="6 12" id="KW-0686">Riboflavin biosynthesis</keyword>
<feature type="binding site" evidence="15">
    <location>
        <position position="64"/>
    </location>
    <ligand>
        <name>Zn(2+)</name>
        <dbReference type="ChEBI" id="CHEBI:29105"/>
        <note>catalytic</note>
    </ligand>
</feature>
<evidence type="ECO:0000256" key="6">
    <source>
        <dbReference type="ARBA" id="ARBA00022619"/>
    </source>
</evidence>
<dbReference type="InterPro" id="IPR002734">
    <property type="entry name" value="RibDG_C"/>
</dbReference>
<feature type="binding site" evidence="14">
    <location>
        <position position="205"/>
    </location>
    <ligand>
        <name>substrate</name>
    </ligand>
</feature>
<name>A0A0U3L6E2_9BURK</name>
<dbReference type="PANTHER" id="PTHR38011">
    <property type="entry name" value="DIHYDROFOLATE REDUCTASE FAMILY PROTEIN (AFU_ORTHOLOGUE AFUA_8G06820)"/>
    <property type="match status" value="1"/>
</dbReference>
<dbReference type="PROSITE" id="PS00903">
    <property type="entry name" value="CYT_DCMP_DEAMINASES_1"/>
    <property type="match status" value="1"/>
</dbReference>
<comment type="catalytic activity">
    <reaction evidence="12">
        <text>5-amino-6-(5-phospho-D-ribitylamino)uracil + NADP(+) = 5-amino-6-(5-phospho-D-ribosylamino)uracil + NADPH + H(+)</text>
        <dbReference type="Rhea" id="RHEA:17845"/>
        <dbReference type="ChEBI" id="CHEBI:15378"/>
        <dbReference type="ChEBI" id="CHEBI:57783"/>
        <dbReference type="ChEBI" id="CHEBI:58349"/>
        <dbReference type="ChEBI" id="CHEBI:58421"/>
        <dbReference type="ChEBI" id="CHEBI:58453"/>
        <dbReference type="EC" id="1.1.1.193"/>
    </reaction>
</comment>
<dbReference type="GO" id="GO:0050661">
    <property type="term" value="F:NADP binding"/>
    <property type="evidence" value="ECO:0007669"/>
    <property type="project" value="InterPro"/>
</dbReference>
<keyword evidence="7 12" id="KW-0479">Metal-binding</keyword>
<dbReference type="InterPro" id="IPR050765">
    <property type="entry name" value="Riboflavin_Biosynth_HTPR"/>
</dbReference>
<proteinExistence type="inferred from homology"/>
<dbReference type="EMBL" id="CP013729">
    <property type="protein sequence ID" value="ALV06830.1"/>
    <property type="molecule type" value="Genomic_DNA"/>
</dbReference>
<dbReference type="Gene3D" id="3.40.140.10">
    <property type="entry name" value="Cytidine Deaminase, domain 2"/>
    <property type="match status" value="1"/>
</dbReference>
<keyword evidence="10 12" id="KW-0560">Oxidoreductase</keyword>
<dbReference type="STRING" id="76731.RD2015_2359"/>
<comment type="pathway">
    <text evidence="2 12">Cofactor biosynthesis; riboflavin biosynthesis; 5-amino-6-(D-ribitylamino)uracil from GTP: step 2/4.</text>
</comment>
<comment type="function">
    <text evidence="1 12">Converts 2,5-diamino-6-(ribosylamino)-4(3h)-pyrimidinone 5'-phosphate into 5-amino-6-(ribosylamino)-2,4(1h,3h)-pyrimidinedione 5'-phosphate.</text>
</comment>
<dbReference type="EC" id="3.5.4.26" evidence="12"/>
<dbReference type="PIRSF" id="PIRSF006769">
    <property type="entry name" value="RibD"/>
    <property type="match status" value="1"/>
</dbReference>
<evidence type="ECO:0000256" key="15">
    <source>
        <dbReference type="PIRSR" id="PIRSR006769-3"/>
    </source>
</evidence>
<feature type="binding site" evidence="14">
    <location>
        <begin position="315"/>
        <end position="321"/>
    </location>
    <ligand>
        <name>NADP(+)</name>
        <dbReference type="ChEBI" id="CHEBI:58349"/>
    </ligand>
</feature>
<dbReference type="UniPathway" id="UPA00275">
    <property type="reaction ID" value="UER00401"/>
</dbReference>
<dbReference type="PROSITE" id="PS51747">
    <property type="entry name" value="CYT_DCMP_DEAMINASES_2"/>
    <property type="match status" value="1"/>
</dbReference>
<evidence type="ECO:0000256" key="4">
    <source>
        <dbReference type="ARBA" id="ARBA00005259"/>
    </source>
</evidence>
<keyword evidence="8 12" id="KW-0862">Zinc</keyword>
<dbReference type="RefSeq" id="WP_058935048.1">
    <property type="nucleotide sequence ID" value="NZ_CP013729.1"/>
</dbReference>
<feature type="binding site" evidence="14">
    <location>
        <position position="225"/>
    </location>
    <ligand>
        <name>substrate</name>
    </ligand>
</feature>
<dbReference type="NCBIfam" id="TIGR00326">
    <property type="entry name" value="eubact_ribD"/>
    <property type="match status" value="1"/>
</dbReference>
<feature type="binding site" evidence="15">
    <location>
        <position position="92"/>
    </location>
    <ligand>
        <name>Zn(2+)</name>
        <dbReference type="ChEBI" id="CHEBI:29105"/>
        <note>catalytic</note>
    </ligand>
</feature>
<evidence type="ECO:0000313" key="16">
    <source>
        <dbReference type="EMBL" id="ALV06830.1"/>
    </source>
</evidence>
<evidence type="ECO:0000256" key="9">
    <source>
        <dbReference type="ARBA" id="ARBA00022857"/>
    </source>
</evidence>
<evidence type="ECO:0000256" key="13">
    <source>
        <dbReference type="PIRSR" id="PIRSR006769-1"/>
    </source>
</evidence>
<evidence type="ECO:0000256" key="11">
    <source>
        <dbReference type="ARBA" id="ARBA00023268"/>
    </source>
</evidence>
<dbReference type="Pfam" id="PF00383">
    <property type="entry name" value="dCMP_cyt_deam_1"/>
    <property type="match status" value="1"/>
</dbReference>
<feature type="active site" description="Proton donor" evidence="13">
    <location>
        <position position="66"/>
    </location>
</feature>
<keyword evidence="11" id="KW-0511">Multifunctional enzyme</keyword>
<evidence type="ECO:0000256" key="8">
    <source>
        <dbReference type="ARBA" id="ARBA00022833"/>
    </source>
</evidence>
<dbReference type="InterPro" id="IPR024072">
    <property type="entry name" value="DHFR-like_dom_sf"/>
</dbReference>
<dbReference type="CDD" id="cd01284">
    <property type="entry name" value="Riboflavin_deaminase-reductase"/>
    <property type="match status" value="1"/>
</dbReference>
<feature type="binding site" evidence="14">
    <location>
        <position position="217"/>
    </location>
    <ligand>
        <name>NADP(+)</name>
        <dbReference type="ChEBI" id="CHEBI:58349"/>
    </ligand>
</feature>
<feature type="binding site" evidence="14">
    <location>
        <position position="175"/>
    </location>
    <ligand>
        <name>NADP(+)</name>
        <dbReference type="ChEBI" id="CHEBI:58349"/>
    </ligand>
</feature>
<dbReference type="InterPro" id="IPR004794">
    <property type="entry name" value="Eubact_RibD"/>
</dbReference>
<evidence type="ECO:0000313" key="17">
    <source>
        <dbReference type="Proteomes" id="UP000060699"/>
    </source>
</evidence>
<dbReference type="InterPro" id="IPR016193">
    <property type="entry name" value="Cytidine_deaminase-like"/>
</dbReference>
<dbReference type="GO" id="GO:0008270">
    <property type="term" value="F:zinc ion binding"/>
    <property type="evidence" value="ECO:0007669"/>
    <property type="project" value="InterPro"/>
</dbReference>
<dbReference type="PANTHER" id="PTHR38011:SF7">
    <property type="entry name" value="2,5-DIAMINO-6-RIBOSYLAMINO-4(3H)-PYRIMIDINONE 5'-PHOSPHATE REDUCTASE"/>
    <property type="match status" value="1"/>
</dbReference>
<evidence type="ECO:0000256" key="2">
    <source>
        <dbReference type="ARBA" id="ARBA00004882"/>
    </source>
</evidence>
<feature type="binding site" evidence="15">
    <location>
        <position position="101"/>
    </location>
    <ligand>
        <name>Zn(2+)</name>
        <dbReference type="ChEBI" id="CHEBI:29105"/>
        <note>catalytic</note>
    </ligand>
</feature>
<dbReference type="PATRIC" id="fig|76731.3.peg.2415"/>
<dbReference type="GO" id="GO:0008835">
    <property type="term" value="F:diaminohydroxyphosphoribosylaminopyrimidine deaminase activity"/>
    <property type="evidence" value="ECO:0007669"/>
    <property type="project" value="UniProtKB-EC"/>
</dbReference>
<dbReference type="Pfam" id="PF01872">
    <property type="entry name" value="RibD_C"/>
    <property type="match status" value="1"/>
</dbReference>
<comment type="similarity">
    <text evidence="5 12">In the C-terminal section; belongs to the HTP reductase family.</text>
</comment>
<dbReference type="SUPFAM" id="SSF53597">
    <property type="entry name" value="Dihydrofolate reductase-like"/>
    <property type="match status" value="1"/>
</dbReference>
<evidence type="ECO:0000256" key="3">
    <source>
        <dbReference type="ARBA" id="ARBA00004910"/>
    </source>
</evidence>
<feature type="binding site" evidence="14">
    <location>
        <position position="243"/>
    </location>
    <ligand>
        <name>NADP(+)</name>
        <dbReference type="ChEBI" id="CHEBI:58349"/>
    </ligand>
</feature>
<reference evidence="16 17" key="1">
    <citation type="submission" date="2015-12" db="EMBL/GenBank/DDBJ databases">
        <title>Complete genome of Roseateles depolymerans KCTC 42856.</title>
        <authorList>
            <person name="Kim K.M."/>
        </authorList>
    </citation>
    <scope>NUCLEOTIDE SEQUENCE [LARGE SCALE GENOMIC DNA]</scope>
    <source>
        <strain evidence="16 17">KCTC 42856</strain>
    </source>
</reference>
<dbReference type="NCBIfam" id="TIGR00227">
    <property type="entry name" value="ribD_Cterm"/>
    <property type="match status" value="1"/>
</dbReference>
<dbReference type="InterPro" id="IPR016192">
    <property type="entry name" value="APOBEC/CMP_deaminase_Zn-bd"/>
</dbReference>
<feature type="binding site" evidence="14">
    <location>
        <position position="191"/>
    </location>
    <ligand>
        <name>NADP(+)</name>
        <dbReference type="ChEBI" id="CHEBI:58349"/>
    </ligand>
</feature>
<comment type="cofactor">
    <cofactor evidence="12 15">
        <name>Zn(2+)</name>
        <dbReference type="ChEBI" id="CHEBI:29105"/>
    </cofactor>
    <text evidence="12 15">Binds 1 zinc ion.</text>
</comment>
<evidence type="ECO:0000256" key="7">
    <source>
        <dbReference type="ARBA" id="ARBA00022723"/>
    </source>
</evidence>
<evidence type="ECO:0000256" key="5">
    <source>
        <dbReference type="ARBA" id="ARBA00007417"/>
    </source>
</evidence>
<organism evidence="16 17">
    <name type="scientific">Roseateles depolymerans</name>
    <dbReference type="NCBI Taxonomy" id="76731"/>
    <lineage>
        <taxon>Bacteria</taxon>
        <taxon>Pseudomonadati</taxon>
        <taxon>Pseudomonadota</taxon>
        <taxon>Betaproteobacteria</taxon>
        <taxon>Burkholderiales</taxon>
        <taxon>Sphaerotilaceae</taxon>
        <taxon>Roseateles</taxon>
    </lineage>
</organism>